<reference evidence="2 3" key="1">
    <citation type="journal article" date="2024" name="Plant Biotechnol. J.">
        <title>Dendrobium thyrsiflorum genome and its molecular insights into genes involved in important horticultural traits.</title>
        <authorList>
            <person name="Chen B."/>
            <person name="Wang J.Y."/>
            <person name="Zheng P.J."/>
            <person name="Li K.L."/>
            <person name="Liang Y.M."/>
            <person name="Chen X.F."/>
            <person name="Zhang C."/>
            <person name="Zhao X."/>
            <person name="He X."/>
            <person name="Zhang G.Q."/>
            <person name="Liu Z.J."/>
            <person name="Xu Q."/>
        </authorList>
    </citation>
    <scope>NUCLEOTIDE SEQUENCE [LARGE SCALE GENOMIC DNA]</scope>
    <source>
        <strain evidence="2">GZMU011</strain>
    </source>
</reference>
<gene>
    <name evidence="2" type="ORF">M5K25_004375</name>
</gene>
<dbReference type="Proteomes" id="UP001552299">
    <property type="component" value="Unassembled WGS sequence"/>
</dbReference>
<keyword evidence="3" id="KW-1185">Reference proteome</keyword>
<name>A0ABD0VLP6_DENTH</name>
<protein>
    <submittedName>
        <fullName evidence="2">Uncharacterized protein</fullName>
    </submittedName>
</protein>
<dbReference type="InterPro" id="IPR007573">
    <property type="entry name" value="QWRF"/>
</dbReference>
<accession>A0ABD0VLP6</accession>
<evidence type="ECO:0000313" key="2">
    <source>
        <dbReference type="EMBL" id="KAL0925995.1"/>
    </source>
</evidence>
<evidence type="ECO:0000256" key="1">
    <source>
        <dbReference type="ARBA" id="ARBA00010016"/>
    </source>
</evidence>
<comment type="similarity">
    <text evidence="1">Belongs to the QWRF family.</text>
</comment>
<evidence type="ECO:0000313" key="3">
    <source>
        <dbReference type="Proteomes" id="UP001552299"/>
    </source>
</evidence>
<dbReference type="Pfam" id="PF04484">
    <property type="entry name" value="QWRF"/>
    <property type="match status" value="1"/>
</dbReference>
<dbReference type="PANTHER" id="PTHR31807:SF2">
    <property type="entry name" value="PROTEIN SNOWY COTYLEDON 3"/>
    <property type="match status" value="1"/>
</dbReference>
<comment type="caution">
    <text evidence="2">The sequence shown here is derived from an EMBL/GenBank/DDBJ whole genome shotgun (WGS) entry which is preliminary data.</text>
</comment>
<sequence length="113" mass="12132">MQMVFLEECSLLDREHSSSLSGAIEALEASILRLPVVGGARADLQDVKDAVGSAVDVMQAMGASTYSILSKQFSLFLASNLARKYLKSSISYQIGIRASLETNRGLILTDFSG</sequence>
<dbReference type="AlphaFoldDB" id="A0ABD0VLP6"/>
<dbReference type="EMBL" id="JANQDX010000004">
    <property type="protein sequence ID" value="KAL0925995.1"/>
    <property type="molecule type" value="Genomic_DNA"/>
</dbReference>
<dbReference type="PANTHER" id="PTHR31807">
    <property type="entry name" value="AUGMIN FAMILY MEMBER"/>
    <property type="match status" value="1"/>
</dbReference>
<proteinExistence type="inferred from homology"/>
<organism evidence="2 3">
    <name type="scientific">Dendrobium thyrsiflorum</name>
    <name type="common">Pinecone-like raceme dendrobium</name>
    <name type="synonym">Orchid</name>
    <dbReference type="NCBI Taxonomy" id="117978"/>
    <lineage>
        <taxon>Eukaryota</taxon>
        <taxon>Viridiplantae</taxon>
        <taxon>Streptophyta</taxon>
        <taxon>Embryophyta</taxon>
        <taxon>Tracheophyta</taxon>
        <taxon>Spermatophyta</taxon>
        <taxon>Magnoliopsida</taxon>
        <taxon>Liliopsida</taxon>
        <taxon>Asparagales</taxon>
        <taxon>Orchidaceae</taxon>
        <taxon>Epidendroideae</taxon>
        <taxon>Malaxideae</taxon>
        <taxon>Dendrobiinae</taxon>
        <taxon>Dendrobium</taxon>
    </lineage>
</organism>